<dbReference type="Gene3D" id="3.40.1280.10">
    <property type="match status" value="1"/>
</dbReference>
<dbReference type="GO" id="GO:0003723">
    <property type="term" value="F:RNA binding"/>
    <property type="evidence" value="ECO:0007669"/>
    <property type="project" value="InterPro"/>
</dbReference>
<sequence>SIIPVYVLGSDLFGLDVAGLDIESFEFPDLFMLVPGLEGPGIPAELKAKSLRIPTSPVLESLNVVVAVSIALYEWRRRVRPVQV</sequence>
<gene>
    <name evidence="4" type="ORF">ENG14_02280</name>
</gene>
<dbReference type="EMBL" id="DQZW01000108">
    <property type="protein sequence ID" value="HDL89713.1"/>
    <property type="molecule type" value="Genomic_DNA"/>
</dbReference>
<comment type="caution">
    <text evidence="4">The sequence shown here is derived from an EMBL/GenBank/DDBJ whole genome shotgun (WGS) entry which is preliminary data.</text>
</comment>
<keyword evidence="2" id="KW-0808">Transferase</keyword>
<dbReference type="InterPro" id="IPR029026">
    <property type="entry name" value="tRNA_m1G_MTases_N"/>
</dbReference>
<dbReference type="AlphaFoldDB" id="A0A7C0WSQ8"/>
<accession>A0A7C0WSQ8</accession>
<keyword evidence="1" id="KW-0489">Methyltransferase</keyword>
<evidence type="ECO:0000256" key="2">
    <source>
        <dbReference type="ARBA" id="ARBA00022679"/>
    </source>
</evidence>
<dbReference type="Pfam" id="PF00588">
    <property type="entry name" value="SpoU_methylase"/>
    <property type="match status" value="1"/>
</dbReference>
<reference evidence="4" key="1">
    <citation type="journal article" date="2020" name="mSystems">
        <title>Genome- and Community-Level Interaction Insights into Carbon Utilization and Element Cycling Functions of Hydrothermarchaeota in Hydrothermal Sediment.</title>
        <authorList>
            <person name="Zhou Z."/>
            <person name="Liu Y."/>
            <person name="Xu W."/>
            <person name="Pan J."/>
            <person name="Luo Z.H."/>
            <person name="Li M."/>
        </authorList>
    </citation>
    <scope>NUCLEOTIDE SEQUENCE [LARGE SCALE GENOMIC DNA]</scope>
    <source>
        <strain evidence="4">HyVt-19</strain>
    </source>
</reference>
<dbReference type="GO" id="GO:0006396">
    <property type="term" value="P:RNA processing"/>
    <property type="evidence" value="ECO:0007669"/>
    <property type="project" value="InterPro"/>
</dbReference>
<proteinExistence type="predicted"/>
<dbReference type="GO" id="GO:0032259">
    <property type="term" value="P:methylation"/>
    <property type="evidence" value="ECO:0007669"/>
    <property type="project" value="UniProtKB-KW"/>
</dbReference>
<evidence type="ECO:0000259" key="3">
    <source>
        <dbReference type="Pfam" id="PF00588"/>
    </source>
</evidence>
<organism evidence="4">
    <name type="scientific">Thermodesulforhabdus norvegica</name>
    <dbReference type="NCBI Taxonomy" id="39841"/>
    <lineage>
        <taxon>Bacteria</taxon>
        <taxon>Pseudomonadati</taxon>
        <taxon>Thermodesulfobacteriota</taxon>
        <taxon>Syntrophobacteria</taxon>
        <taxon>Syntrophobacterales</taxon>
        <taxon>Thermodesulforhabdaceae</taxon>
        <taxon>Thermodesulforhabdus</taxon>
    </lineage>
</organism>
<feature type="non-terminal residue" evidence="4">
    <location>
        <position position="1"/>
    </location>
</feature>
<feature type="domain" description="tRNA/rRNA methyltransferase SpoU type" evidence="3">
    <location>
        <begin position="11"/>
        <end position="73"/>
    </location>
</feature>
<dbReference type="InterPro" id="IPR029028">
    <property type="entry name" value="Alpha/beta_knot_MTases"/>
</dbReference>
<evidence type="ECO:0000256" key="1">
    <source>
        <dbReference type="ARBA" id="ARBA00022603"/>
    </source>
</evidence>
<dbReference type="SUPFAM" id="SSF75217">
    <property type="entry name" value="alpha/beta knot"/>
    <property type="match status" value="1"/>
</dbReference>
<evidence type="ECO:0000313" key="4">
    <source>
        <dbReference type="EMBL" id="HDL89713.1"/>
    </source>
</evidence>
<name>A0A7C0WSQ8_9BACT</name>
<dbReference type="GO" id="GO:0008173">
    <property type="term" value="F:RNA methyltransferase activity"/>
    <property type="evidence" value="ECO:0007669"/>
    <property type="project" value="InterPro"/>
</dbReference>
<dbReference type="InterPro" id="IPR001537">
    <property type="entry name" value="SpoU_MeTrfase"/>
</dbReference>
<protein>
    <recommendedName>
        <fullName evidence="3">tRNA/rRNA methyltransferase SpoU type domain-containing protein</fullName>
    </recommendedName>
</protein>
<dbReference type="Proteomes" id="UP000886355">
    <property type="component" value="Unassembled WGS sequence"/>
</dbReference>